<feature type="compositionally biased region" description="Basic and acidic residues" evidence="1">
    <location>
        <begin position="61"/>
        <end position="74"/>
    </location>
</feature>
<gene>
    <name evidence="2" type="ORF">NDU88_002848</name>
</gene>
<accession>A0AAV7WME3</accession>
<evidence type="ECO:0000256" key="1">
    <source>
        <dbReference type="SAM" id="MobiDB-lite"/>
    </source>
</evidence>
<keyword evidence="3" id="KW-1185">Reference proteome</keyword>
<name>A0AAV7WME3_PLEWA</name>
<evidence type="ECO:0000313" key="3">
    <source>
        <dbReference type="Proteomes" id="UP001066276"/>
    </source>
</evidence>
<proteinExistence type="predicted"/>
<feature type="compositionally biased region" description="Basic and acidic residues" evidence="1">
    <location>
        <begin position="82"/>
        <end position="95"/>
    </location>
</feature>
<reference evidence="2" key="1">
    <citation type="journal article" date="2022" name="bioRxiv">
        <title>Sequencing and chromosome-scale assembly of the giantPleurodeles waltlgenome.</title>
        <authorList>
            <person name="Brown T."/>
            <person name="Elewa A."/>
            <person name="Iarovenko S."/>
            <person name="Subramanian E."/>
            <person name="Araus A.J."/>
            <person name="Petzold A."/>
            <person name="Susuki M."/>
            <person name="Suzuki K.-i.T."/>
            <person name="Hayashi T."/>
            <person name="Toyoda A."/>
            <person name="Oliveira C."/>
            <person name="Osipova E."/>
            <person name="Leigh N.D."/>
            <person name="Simon A."/>
            <person name="Yun M.H."/>
        </authorList>
    </citation>
    <scope>NUCLEOTIDE SEQUENCE</scope>
    <source>
        <strain evidence="2">20211129_DDA</strain>
        <tissue evidence="2">Liver</tissue>
    </source>
</reference>
<feature type="compositionally biased region" description="Basic residues" evidence="1">
    <location>
        <begin position="123"/>
        <end position="139"/>
    </location>
</feature>
<comment type="caution">
    <text evidence="2">The sequence shown here is derived from an EMBL/GenBank/DDBJ whole genome shotgun (WGS) entry which is preliminary data.</text>
</comment>
<evidence type="ECO:0000313" key="2">
    <source>
        <dbReference type="EMBL" id="KAJ1215239.1"/>
    </source>
</evidence>
<feature type="compositionally biased region" description="Low complexity" evidence="1">
    <location>
        <begin position="39"/>
        <end position="56"/>
    </location>
</feature>
<feature type="region of interest" description="Disordered" evidence="1">
    <location>
        <begin position="1"/>
        <end position="190"/>
    </location>
</feature>
<sequence length="190" mass="20243">MRARSSSAEKWAREARGPGGGGDGRGTGADGRRRACLWRASGAPAARPLRGRAAPSIKKGGGREEQLGGGRERQMGAQGGRGRREAAAGVEERTRGERHRNRAKTQSGGHIGAKSAGGEAQKSGKKLKNKLTGRRKRHSGQVSPLATRDEAQEDACGWRRASNTQTAAWSWGRGRRQQVGAAVVRGEFRT</sequence>
<organism evidence="2 3">
    <name type="scientific">Pleurodeles waltl</name>
    <name type="common">Iberian ribbed newt</name>
    <dbReference type="NCBI Taxonomy" id="8319"/>
    <lineage>
        <taxon>Eukaryota</taxon>
        <taxon>Metazoa</taxon>
        <taxon>Chordata</taxon>
        <taxon>Craniata</taxon>
        <taxon>Vertebrata</taxon>
        <taxon>Euteleostomi</taxon>
        <taxon>Amphibia</taxon>
        <taxon>Batrachia</taxon>
        <taxon>Caudata</taxon>
        <taxon>Salamandroidea</taxon>
        <taxon>Salamandridae</taxon>
        <taxon>Pleurodelinae</taxon>
        <taxon>Pleurodeles</taxon>
    </lineage>
</organism>
<dbReference type="EMBL" id="JANPWB010000001">
    <property type="protein sequence ID" value="KAJ1215239.1"/>
    <property type="molecule type" value="Genomic_DNA"/>
</dbReference>
<feature type="compositionally biased region" description="Gly residues" evidence="1">
    <location>
        <begin position="17"/>
        <end position="29"/>
    </location>
</feature>
<dbReference type="AlphaFoldDB" id="A0AAV7WME3"/>
<protein>
    <submittedName>
        <fullName evidence="2">Uncharacterized protein</fullName>
    </submittedName>
</protein>
<dbReference type="Proteomes" id="UP001066276">
    <property type="component" value="Chromosome 1_1"/>
</dbReference>